<gene>
    <name evidence="3" type="ORF">METZ01_LOCUS136484</name>
</gene>
<feature type="transmembrane region" description="Helical" evidence="1">
    <location>
        <begin position="91"/>
        <end position="112"/>
    </location>
</feature>
<dbReference type="SUPFAM" id="SSF103473">
    <property type="entry name" value="MFS general substrate transporter"/>
    <property type="match status" value="1"/>
</dbReference>
<dbReference type="PROSITE" id="PS50850">
    <property type="entry name" value="MFS"/>
    <property type="match status" value="1"/>
</dbReference>
<dbReference type="EMBL" id="UINC01019761">
    <property type="protein sequence ID" value="SVA83630.1"/>
    <property type="molecule type" value="Genomic_DNA"/>
</dbReference>
<name>A0A381Z345_9ZZZZ</name>
<proteinExistence type="predicted"/>
<sequence>MLAGVWLLYLAFGLNIAGLAPLVPVIEHDLAMSHSAMGRVLGVWQLVYIAASIPCGVLLDRLGSRWSMLVGAALITVSAFWRSAADDPYSLLLAVGVFGLGGPIISAGAPKVVSTWFQGKQRGLAMGIYITGPGIGAIISLLLTNAWLMPLFDGDWRLVLRLWGGVAIIAALAWAVISRFSDRTAEHKGQAQVFQVGITALLRVPAVRLLLLMSIGVFTINHGLANWLPELIRSGGWDITQASNLAALMVACAIASALVVPRLAVRERRLLVLLALFLCTSVASVLLRSPAGPGLFAGLILQGIASGSMMTLLILILVELPAVGERRAGTASGLFFSAAEIGGVGGPVMLGVLYDSTGSFGAGLGVLTVAGLLLAGSVLVLRNYVELPRDGPGS</sequence>
<dbReference type="PANTHER" id="PTHR23523">
    <property type="match status" value="1"/>
</dbReference>
<feature type="transmembrane region" description="Helical" evidence="1">
    <location>
        <begin position="330"/>
        <end position="354"/>
    </location>
</feature>
<dbReference type="InterPro" id="IPR011701">
    <property type="entry name" value="MFS"/>
</dbReference>
<feature type="transmembrane region" description="Helical" evidence="1">
    <location>
        <begin position="295"/>
        <end position="318"/>
    </location>
</feature>
<dbReference type="InterPro" id="IPR052524">
    <property type="entry name" value="MFS_Cyanate_Porter"/>
</dbReference>
<evidence type="ECO:0000256" key="1">
    <source>
        <dbReference type="SAM" id="Phobius"/>
    </source>
</evidence>
<feature type="transmembrane region" description="Helical" evidence="1">
    <location>
        <begin position="124"/>
        <end position="148"/>
    </location>
</feature>
<dbReference type="Gene3D" id="1.20.1250.20">
    <property type="entry name" value="MFS general substrate transporter like domains"/>
    <property type="match status" value="1"/>
</dbReference>
<feature type="transmembrane region" description="Helical" evidence="1">
    <location>
        <begin position="201"/>
        <end position="225"/>
    </location>
</feature>
<feature type="domain" description="Major facilitator superfamily (MFS) profile" evidence="2">
    <location>
        <begin position="1"/>
        <end position="388"/>
    </location>
</feature>
<feature type="transmembrane region" description="Helical" evidence="1">
    <location>
        <begin position="245"/>
        <end position="263"/>
    </location>
</feature>
<dbReference type="AlphaFoldDB" id="A0A381Z345"/>
<feature type="transmembrane region" description="Helical" evidence="1">
    <location>
        <begin position="66"/>
        <end position="85"/>
    </location>
</feature>
<evidence type="ECO:0000259" key="2">
    <source>
        <dbReference type="PROSITE" id="PS50850"/>
    </source>
</evidence>
<dbReference type="Pfam" id="PF07690">
    <property type="entry name" value="MFS_1"/>
    <property type="match status" value="1"/>
</dbReference>
<feature type="transmembrane region" description="Helical" evidence="1">
    <location>
        <begin position="360"/>
        <end position="381"/>
    </location>
</feature>
<dbReference type="InterPro" id="IPR020846">
    <property type="entry name" value="MFS_dom"/>
</dbReference>
<organism evidence="3">
    <name type="scientific">marine metagenome</name>
    <dbReference type="NCBI Taxonomy" id="408172"/>
    <lineage>
        <taxon>unclassified sequences</taxon>
        <taxon>metagenomes</taxon>
        <taxon>ecological metagenomes</taxon>
    </lineage>
</organism>
<keyword evidence="1" id="KW-0472">Membrane</keyword>
<accession>A0A381Z345</accession>
<evidence type="ECO:0000313" key="3">
    <source>
        <dbReference type="EMBL" id="SVA83630.1"/>
    </source>
</evidence>
<reference evidence="3" key="1">
    <citation type="submission" date="2018-05" db="EMBL/GenBank/DDBJ databases">
        <authorList>
            <person name="Lanie J.A."/>
            <person name="Ng W.-L."/>
            <person name="Kazmierczak K.M."/>
            <person name="Andrzejewski T.M."/>
            <person name="Davidsen T.M."/>
            <person name="Wayne K.J."/>
            <person name="Tettelin H."/>
            <person name="Glass J.I."/>
            <person name="Rusch D."/>
            <person name="Podicherti R."/>
            <person name="Tsui H.-C.T."/>
            <person name="Winkler M.E."/>
        </authorList>
    </citation>
    <scope>NUCLEOTIDE SEQUENCE</scope>
</reference>
<feature type="transmembrane region" description="Helical" evidence="1">
    <location>
        <begin position="43"/>
        <end position="59"/>
    </location>
</feature>
<keyword evidence="1" id="KW-1133">Transmembrane helix</keyword>
<feature type="transmembrane region" description="Helical" evidence="1">
    <location>
        <begin position="270"/>
        <end position="289"/>
    </location>
</feature>
<dbReference type="PANTHER" id="PTHR23523:SF2">
    <property type="entry name" value="2-NITROIMIDAZOLE TRANSPORTER"/>
    <property type="match status" value="1"/>
</dbReference>
<dbReference type="GO" id="GO:0022857">
    <property type="term" value="F:transmembrane transporter activity"/>
    <property type="evidence" value="ECO:0007669"/>
    <property type="project" value="InterPro"/>
</dbReference>
<protein>
    <recommendedName>
        <fullName evidence="2">Major facilitator superfamily (MFS) profile domain-containing protein</fullName>
    </recommendedName>
</protein>
<feature type="transmembrane region" description="Helical" evidence="1">
    <location>
        <begin position="160"/>
        <end position="180"/>
    </location>
</feature>
<keyword evidence="1" id="KW-0812">Transmembrane</keyword>
<dbReference type="InterPro" id="IPR036259">
    <property type="entry name" value="MFS_trans_sf"/>
</dbReference>